<organism evidence="2 3">
    <name type="scientific">Streptomyces rubradiris</name>
    <name type="common">Streptomyces achromogenes subsp. rubradiris</name>
    <dbReference type="NCBI Taxonomy" id="285531"/>
    <lineage>
        <taxon>Bacteria</taxon>
        <taxon>Bacillati</taxon>
        <taxon>Actinomycetota</taxon>
        <taxon>Actinomycetes</taxon>
        <taxon>Kitasatosporales</taxon>
        <taxon>Streptomycetaceae</taxon>
        <taxon>Streptomyces</taxon>
    </lineage>
</organism>
<sequence>MNPRPSSGPPSIRTYATPATALRAPEPGGPPHTGPGTGLPGGRPVPAGRRSPPGAVDGAPGRLGLPCEVSRGREEAGRDLCDVLSG</sequence>
<protein>
    <submittedName>
        <fullName evidence="2">Uncharacterized protein</fullName>
    </submittedName>
</protein>
<comment type="caution">
    <text evidence="2">The sequence shown here is derived from an EMBL/GenBank/DDBJ whole genome shotgun (WGS) entry which is preliminary data.</text>
</comment>
<reference evidence="3" key="1">
    <citation type="submission" date="2023-07" db="EMBL/GenBank/DDBJ databases">
        <title>Whole genome shotgun sequence of Streptomyces achromogenes subsp. rubradiris NBRC 14000.</title>
        <authorList>
            <person name="Komaki H."/>
            <person name="Tamura T."/>
        </authorList>
    </citation>
    <scope>NUCLEOTIDE SEQUENCE [LARGE SCALE GENOMIC DNA]</scope>
    <source>
        <strain evidence="3">NBRC 14000</strain>
    </source>
</reference>
<evidence type="ECO:0000313" key="3">
    <source>
        <dbReference type="Proteomes" id="UP000646738"/>
    </source>
</evidence>
<keyword evidence="3" id="KW-1185">Reference proteome</keyword>
<dbReference type="Proteomes" id="UP000646738">
    <property type="component" value="Unassembled WGS sequence"/>
</dbReference>
<accession>A0ABQ3R3T7</accession>
<name>A0ABQ3R3T7_STRRR</name>
<evidence type="ECO:0000313" key="2">
    <source>
        <dbReference type="EMBL" id="GHI50531.1"/>
    </source>
</evidence>
<evidence type="ECO:0000256" key="1">
    <source>
        <dbReference type="SAM" id="MobiDB-lite"/>
    </source>
</evidence>
<feature type="compositionally biased region" description="Basic and acidic residues" evidence="1">
    <location>
        <begin position="70"/>
        <end position="86"/>
    </location>
</feature>
<feature type="region of interest" description="Disordered" evidence="1">
    <location>
        <begin position="1"/>
        <end position="86"/>
    </location>
</feature>
<dbReference type="EMBL" id="BNEA01000001">
    <property type="protein sequence ID" value="GHI50531.1"/>
    <property type="molecule type" value="Genomic_DNA"/>
</dbReference>
<gene>
    <name evidence="2" type="ORF">Srubr_03770</name>
</gene>
<proteinExistence type="predicted"/>